<organism evidence="1 2">
    <name type="scientific">Melia azedarach</name>
    <name type="common">Chinaberry tree</name>
    <dbReference type="NCBI Taxonomy" id="155640"/>
    <lineage>
        <taxon>Eukaryota</taxon>
        <taxon>Viridiplantae</taxon>
        <taxon>Streptophyta</taxon>
        <taxon>Embryophyta</taxon>
        <taxon>Tracheophyta</taxon>
        <taxon>Spermatophyta</taxon>
        <taxon>Magnoliopsida</taxon>
        <taxon>eudicotyledons</taxon>
        <taxon>Gunneridae</taxon>
        <taxon>Pentapetalae</taxon>
        <taxon>rosids</taxon>
        <taxon>malvids</taxon>
        <taxon>Sapindales</taxon>
        <taxon>Meliaceae</taxon>
        <taxon>Melia</taxon>
    </lineage>
</organism>
<gene>
    <name evidence="1" type="ORF">OWV82_005145</name>
</gene>
<comment type="caution">
    <text evidence="1">The sequence shown here is derived from an EMBL/GenBank/DDBJ whole genome shotgun (WGS) entry which is preliminary data.</text>
</comment>
<name>A0ACC1YT68_MELAZ</name>
<dbReference type="EMBL" id="CM051395">
    <property type="protein sequence ID" value="KAJ4726437.1"/>
    <property type="molecule type" value="Genomic_DNA"/>
</dbReference>
<keyword evidence="2" id="KW-1185">Reference proteome</keyword>
<evidence type="ECO:0000313" key="1">
    <source>
        <dbReference type="EMBL" id="KAJ4726437.1"/>
    </source>
</evidence>
<proteinExistence type="predicted"/>
<reference evidence="1 2" key="1">
    <citation type="journal article" date="2023" name="Science">
        <title>Complex scaffold remodeling in plant triterpene biosynthesis.</title>
        <authorList>
            <person name="De La Pena R."/>
            <person name="Hodgson H."/>
            <person name="Liu J.C."/>
            <person name="Stephenson M.J."/>
            <person name="Martin A.C."/>
            <person name="Owen C."/>
            <person name="Harkess A."/>
            <person name="Leebens-Mack J."/>
            <person name="Jimenez L.E."/>
            <person name="Osbourn A."/>
            <person name="Sattely E.S."/>
        </authorList>
    </citation>
    <scope>NUCLEOTIDE SEQUENCE [LARGE SCALE GENOMIC DNA]</scope>
    <source>
        <strain evidence="2">cv. JPN11</strain>
        <tissue evidence="1">Leaf</tissue>
    </source>
</reference>
<dbReference type="Proteomes" id="UP001164539">
    <property type="component" value="Chromosome 2"/>
</dbReference>
<protein>
    <submittedName>
        <fullName evidence="1">Agenet-like domain</fullName>
    </submittedName>
</protein>
<accession>A0ACC1YT68</accession>
<sequence length="147" mass="16849">MAISGGCCVEVCSKEDGFLGSYYKARLLGKVSKDKYLVEFLTLVSEEDEKLKLREVVDAAEVRPCPPAIKVAEFNVLDKVDAYDRDGWWVGRVTGREFGEDKYSVYFESSGDEFVYSGYLLRVHQEWENGVWVTSNVRSRQRTRLIN</sequence>
<evidence type="ECO:0000313" key="2">
    <source>
        <dbReference type="Proteomes" id="UP001164539"/>
    </source>
</evidence>